<evidence type="ECO:0000313" key="2">
    <source>
        <dbReference type="Proteomes" id="UP000274907"/>
    </source>
</evidence>
<keyword evidence="2" id="KW-1185">Reference proteome</keyword>
<dbReference type="RefSeq" id="WP_126121717.1">
    <property type="nucleotide sequence ID" value="NZ_RXHJ01000019.1"/>
</dbReference>
<gene>
    <name evidence="1" type="ORF">EAH68_12710</name>
</gene>
<proteinExistence type="predicted"/>
<dbReference type="EMBL" id="RXHJ01000019">
    <property type="protein sequence ID" value="RSZ61520.1"/>
    <property type="molecule type" value="Genomic_DNA"/>
</dbReference>
<protein>
    <submittedName>
        <fullName evidence="1">Uncharacterized protein</fullName>
    </submittedName>
</protein>
<reference evidence="1 2" key="1">
    <citation type="submission" date="2018-12" db="EMBL/GenBank/DDBJ databases">
        <title>YIM 101343 draft genome.</title>
        <authorList>
            <person name="Chen X."/>
        </authorList>
    </citation>
    <scope>NUCLEOTIDE SEQUENCE [LARGE SCALE GENOMIC DNA]</scope>
    <source>
        <strain evidence="1 2">YIM 101343</strain>
    </source>
</reference>
<name>A0A430HVA8_9CORY</name>
<accession>A0A430HVA8</accession>
<comment type="caution">
    <text evidence="1">The sequence shown here is derived from an EMBL/GenBank/DDBJ whole genome shotgun (WGS) entry which is preliminary data.</text>
</comment>
<sequence>MRIPCPVAKDRLIGVDVIDGVRMIEMGDLTAAIPRWPHTPAMRLATRRAIRSRQFVATDVARKWATDLDKEQAPVLAAVLDWADRIPLAQPRWEVTVDAHVA</sequence>
<organism evidence="1 2">
    <name type="scientific">Corynebacterium hylobatis</name>
    <dbReference type="NCBI Taxonomy" id="1859290"/>
    <lineage>
        <taxon>Bacteria</taxon>
        <taxon>Bacillati</taxon>
        <taxon>Actinomycetota</taxon>
        <taxon>Actinomycetes</taxon>
        <taxon>Mycobacteriales</taxon>
        <taxon>Corynebacteriaceae</taxon>
        <taxon>Corynebacterium</taxon>
    </lineage>
</organism>
<evidence type="ECO:0000313" key="1">
    <source>
        <dbReference type="EMBL" id="RSZ61520.1"/>
    </source>
</evidence>
<dbReference type="Proteomes" id="UP000274907">
    <property type="component" value="Unassembled WGS sequence"/>
</dbReference>
<dbReference type="AlphaFoldDB" id="A0A430HVA8"/>